<name>A0A1X0J3U5_9MYCO</name>
<dbReference type="EMBL" id="MVII01000016">
    <property type="protein sequence ID" value="ORB56502.1"/>
    <property type="molecule type" value="Genomic_DNA"/>
</dbReference>
<comment type="caution">
    <text evidence="3">The sequence shown here is derived from an EMBL/GenBank/DDBJ whole genome shotgun (WGS) entry which is preliminary data.</text>
</comment>
<gene>
    <name evidence="3" type="ORF">BST43_13625</name>
</gene>
<dbReference type="OrthoDB" id="4728894at2"/>
<dbReference type="Proteomes" id="UP000192434">
    <property type="component" value="Unassembled WGS sequence"/>
</dbReference>
<sequence length="105" mass="11503">MWTKIFPVALTISVAAAFGTPVGDASTECSPESITQTVQAADYALSVYFDKYPEANEVITQAYLQPESVGAASIKAYFAAHPQQDRELKDIMAPVDDKRRECRTV</sequence>
<dbReference type="InterPro" id="IPR038378">
    <property type="entry name" value="MHB_sf"/>
</dbReference>
<reference evidence="3 4" key="1">
    <citation type="submission" date="2016-12" db="EMBL/GenBank/DDBJ databases">
        <title>The new phylogeny of genus Mycobacterium.</title>
        <authorList>
            <person name="Tortoli E."/>
            <person name="Trovato A."/>
            <person name="Cirillo D.M."/>
        </authorList>
    </citation>
    <scope>NUCLEOTIDE SEQUENCE [LARGE SCALE GENOMIC DNA]</scope>
    <source>
        <strain evidence="3 4">CCUG 66554</strain>
    </source>
</reference>
<evidence type="ECO:0000313" key="3">
    <source>
        <dbReference type="EMBL" id="ORB56502.1"/>
    </source>
</evidence>
<dbReference type="RefSeq" id="WP_083016632.1">
    <property type="nucleotide sequence ID" value="NZ_MVII01000016.1"/>
</dbReference>
<organism evidence="3 4">
    <name type="scientific">Mycobacteroides saopaulense</name>
    <dbReference type="NCBI Taxonomy" id="1578165"/>
    <lineage>
        <taxon>Bacteria</taxon>
        <taxon>Bacillati</taxon>
        <taxon>Actinomycetota</taxon>
        <taxon>Actinomycetes</taxon>
        <taxon>Mycobacteriales</taxon>
        <taxon>Mycobacteriaceae</taxon>
        <taxon>Mycobacteroides</taxon>
    </lineage>
</organism>
<evidence type="ECO:0000313" key="4">
    <source>
        <dbReference type="Proteomes" id="UP000192434"/>
    </source>
</evidence>
<feature type="chain" id="PRO_5039011160" evidence="1">
    <location>
        <begin position="20"/>
        <end position="105"/>
    </location>
</feature>
<proteinExistence type="predicted"/>
<feature type="domain" description="Haemophore haem-binding" evidence="2">
    <location>
        <begin position="28"/>
        <end position="103"/>
    </location>
</feature>
<keyword evidence="1" id="KW-0732">Signal</keyword>
<dbReference type="InterPro" id="IPR032407">
    <property type="entry name" value="MHB"/>
</dbReference>
<evidence type="ECO:0000259" key="2">
    <source>
        <dbReference type="Pfam" id="PF16525"/>
    </source>
</evidence>
<dbReference type="NCBIfam" id="TIGR04529">
    <property type="entry name" value="MTB_hemophore"/>
    <property type="match status" value="1"/>
</dbReference>
<accession>A0A1X0J3U5</accession>
<protein>
    <submittedName>
        <fullName evidence="3">Hemophore-related protein</fullName>
    </submittedName>
</protein>
<dbReference type="GO" id="GO:0020037">
    <property type="term" value="F:heme binding"/>
    <property type="evidence" value="ECO:0007669"/>
    <property type="project" value="InterPro"/>
</dbReference>
<dbReference type="Gene3D" id="1.20.20.20">
    <property type="entry name" value="Haemophore, haem-binding domain"/>
    <property type="match status" value="1"/>
</dbReference>
<feature type="signal peptide" evidence="1">
    <location>
        <begin position="1"/>
        <end position="19"/>
    </location>
</feature>
<dbReference type="AlphaFoldDB" id="A0A1X0J3U5"/>
<dbReference type="Pfam" id="PF16525">
    <property type="entry name" value="MHB"/>
    <property type="match status" value="1"/>
</dbReference>
<evidence type="ECO:0000256" key="1">
    <source>
        <dbReference type="SAM" id="SignalP"/>
    </source>
</evidence>